<reference evidence="2 3" key="1">
    <citation type="submission" date="2023-07" db="EMBL/GenBank/DDBJ databases">
        <title>Genomic Encyclopedia of Type Strains, Phase IV (KMG-IV): sequencing the most valuable type-strain genomes for metagenomic binning, comparative biology and taxonomic classification.</title>
        <authorList>
            <person name="Goeker M."/>
        </authorList>
    </citation>
    <scope>NUCLEOTIDE SEQUENCE [LARGE SCALE GENOMIC DNA]</scope>
    <source>
        <strain evidence="2 3">DSM 1111</strain>
    </source>
</reference>
<name>A0ABU0G243_9HYPH</name>
<dbReference type="Gene3D" id="3.40.50.1820">
    <property type="entry name" value="alpha/beta hydrolase"/>
    <property type="match status" value="1"/>
</dbReference>
<organism evidence="2 3">
    <name type="scientific">Peteryoungia aggregata LMG 23059</name>
    <dbReference type="NCBI Taxonomy" id="1368425"/>
    <lineage>
        <taxon>Bacteria</taxon>
        <taxon>Pseudomonadati</taxon>
        <taxon>Pseudomonadota</taxon>
        <taxon>Alphaproteobacteria</taxon>
        <taxon>Hyphomicrobiales</taxon>
        <taxon>Rhizobiaceae</taxon>
        <taxon>Peteryoungia</taxon>
    </lineage>
</organism>
<evidence type="ECO:0000313" key="3">
    <source>
        <dbReference type="Proteomes" id="UP001238496"/>
    </source>
</evidence>
<dbReference type="InterPro" id="IPR000073">
    <property type="entry name" value="AB_hydrolase_1"/>
</dbReference>
<proteinExistence type="predicted"/>
<accession>A0ABU0G243</accession>
<dbReference type="InterPro" id="IPR029058">
    <property type="entry name" value="AB_hydrolase_fold"/>
</dbReference>
<dbReference type="Proteomes" id="UP001238496">
    <property type="component" value="Unassembled WGS sequence"/>
</dbReference>
<keyword evidence="3" id="KW-1185">Reference proteome</keyword>
<sequence>MMTGQDRLDWETDGRSWPHRSASRFLQTASCDWHVQIAGPDNGPVVLLLHGTGAASHSWRHLLPLLSTRFRIVVPDLPCHGFTRPREPADLSLPGMVRALTELLALLDRCPAVILGHSAGAAIAVTLAASHAAAVPRHVIGINGAFLPIRGNALFSPLAKALFANPFSASMFSLLSRVTPLGGNLLTATGSTIDEEGKAIYRMLLASPAHVRGALGMMAAWDLTRFDATLRRLPFPMTLIAARDDPMVPIENSSHAALQAPGSRLILTDRGGHLLHECRAGEVARWLDEAMGDQRPNGADAA</sequence>
<dbReference type="Pfam" id="PF12697">
    <property type="entry name" value="Abhydrolase_6"/>
    <property type="match status" value="1"/>
</dbReference>
<dbReference type="NCBIfam" id="TIGR03056">
    <property type="entry name" value="bchO_mg_che_rel"/>
    <property type="match status" value="1"/>
</dbReference>
<gene>
    <name evidence="2" type="ORF">J2045_000412</name>
</gene>
<evidence type="ECO:0000313" key="2">
    <source>
        <dbReference type="EMBL" id="MDQ0419402.1"/>
    </source>
</evidence>
<dbReference type="InterPro" id="IPR050266">
    <property type="entry name" value="AB_hydrolase_sf"/>
</dbReference>
<dbReference type="PRINTS" id="PR00111">
    <property type="entry name" value="ABHYDROLASE"/>
</dbReference>
<dbReference type="InterPro" id="IPR017497">
    <property type="entry name" value="BchO"/>
</dbReference>
<dbReference type="EMBL" id="JAUSUW010000001">
    <property type="protein sequence ID" value="MDQ0419402.1"/>
    <property type="molecule type" value="Genomic_DNA"/>
</dbReference>
<comment type="caution">
    <text evidence="2">The sequence shown here is derived from an EMBL/GenBank/DDBJ whole genome shotgun (WGS) entry which is preliminary data.</text>
</comment>
<protein>
    <submittedName>
        <fullName evidence="2">Magnesium chelatase accessory protein</fullName>
    </submittedName>
</protein>
<dbReference type="PANTHER" id="PTHR43798">
    <property type="entry name" value="MONOACYLGLYCEROL LIPASE"/>
    <property type="match status" value="1"/>
</dbReference>
<dbReference type="RefSeq" id="WP_307368774.1">
    <property type="nucleotide sequence ID" value="NZ_JAUSUW010000001.1"/>
</dbReference>
<dbReference type="SUPFAM" id="SSF53474">
    <property type="entry name" value="alpha/beta-Hydrolases"/>
    <property type="match status" value="1"/>
</dbReference>
<feature type="domain" description="AB hydrolase-1" evidence="1">
    <location>
        <begin position="46"/>
        <end position="285"/>
    </location>
</feature>
<evidence type="ECO:0000259" key="1">
    <source>
        <dbReference type="Pfam" id="PF12697"/>
    </source>
</evidence>
<dbReference type="PANTHER" id="PTHR43798:SF33">
    <property type="entry name" value="HYDROLASE, PUTATIVE (AFU_ORTHOLOGUE AFUA_2G14860)-RELATED"/>
    <property type="match status" value="1"/>
</dbReference>